<evidence type="ECO:0000256" key="3">
    <source>
        <dbReference type="ARBA" id="ARBA00019612"/>
    </source>
</evidence>
<comment type="similarity">
    <text evidence="2 8">Belongs to the Mediator complex subunit 18 family.</text>
</comment>
<keyword evidence="8" id="KW-0010">Activator</keyword>
<comment type="subcellular location">
    <subcellularLocation>
        <location evidence="1 8">Nucleus</location>
    </subcellularLocation>
</comment>
<comment type="subunit">
    <text evidence="8">Component of the Mediator complex.</text>
</comment>
<sequence>MERQTLYECSVSGWIDARQVGQLVERVAGLTGAAAGLGMQMFTGMDKSKILLKNDVSANATINGPTTNGASDGAGIFMQHELCAMPRASPPPRGGSLRLRSECQTRTPTLSRRWTAAFWAAPQPSRKGQFCKVRGVYQADIIQGNLLEYLAVLDYVLAFEFVRHGFRFHFGNLSILISRLYKFQSMHDFSSLIPVDGNDPETWIVDIASVPVPSESVQPVSDEISAFTKDLRG</sequence>
<dbReference type="Pfam" id="PF09637">
    <property type="entry name" value="Med18"/>
    <property type="match status" value="1"/>
</dbReference>
<evidence type="ECO:0000313" key="10">
    <source>
        <dbReference type="Proteomes" id="UP001211907"/>
    </source>
</evidence>
<comment type="caution">
    <text evidence="9">The sequence shown here is derived from an EMBL/GenBank/DDBJ whole genome shotgun (WGS) entry which is preliminary data.</text>
</comment>
<feature type="non-terminal residue" evidence="9">
    <location>
        <position position="233"/>
    </location>
</feature>
<keyword evidence="6 8" id="KW-0539">Nucleus</keyword>
<organism evidence="9 10">
    <name type="scientific">Physocladia obscura</name>
    <dbReference type="NCBI Taxonomy" id="109957"/>
    <lineage>
        <taxon>Eukaryota</taxon>
        <taxon>Fungi</taxon>
        <taxon>Fungi incertae sedis</taxon>
        <taxon>Chytridiomycota</taxon>
        <taxon>Chytridiomycota incertae sedis</taxon>
        <taxon>Chytridiomycetes</taxon>
        <taxon>Chytridiales</taxon>
        <taxon>Chytriomycetaceae</taxon>
        <taxon>Physocladia</taxon>
    </lineage>
</organism>
<keyword evidence="4 8" id="KW-0805">Transcription regulation</keyword>
<dbReference type="GO" id="GO:0070847">
    <property type="term" value="C:core mediator complex"/>
    <property type="evidence" value="ECO:0007669"/>
    <property type="project" value="TreeGrafter"/>
</dbReference>
<comment type="function">
    <text evidence="8">Component of the Mediator complex, a coactivator involved in the regulated transcription of nearly all RNA polymerase II-dependent genes. Mediator functions as a bridge to convey information from gene-specific regulatory proteins to the basal RNA polymerase II transcription machinery. Mediator is recruited to promoters by direct interactions with regulatory proteins and serves as a scaffold for the assembly of a functional preinitiation complex with RNA polymerase II and the general transcription factors.</text>
</comment>
<dbReference type="GO" id="GO:0003712">
    <property type="term" value="F:transcription coregulator activity"/>
    <property type="evidence" value="ECO:0007669"/>
    <property type="project" value="InterPro"/>
</dbReference>
<evidence type="ECO:0000256" key="4">
    <source>
        <dbReference type="ARBA" id="ARBA00023015"/>
    </source>
</evidence>
<evidence type="ECO:0000313" key="9">
    <source>
        <dbReference type="EMBL" id="KAJ3088540.1"/>
    </source>
</evidence>
<evidence type="ECO:0000256" key="5">
    <source>
        <dbReference type="ARBA" id="ARBA00023163"/>
    </source>
</evidence>
<evidence type="ECO:0000256" key="6">
    <source>
        <dbReference type="ARBA" id="ARBA00023242"/>
    </source>
</evidence>
<keyword evidence="5 8" id="KW-0804">Transcription</keyword>
<dbReference type="InterPro" id="IPR019095">
    <property type="entry name" value="Mediator_Med18"/>
</dbReference>
<dbReference type="AlphaFoldDB" id="A0AAD5SNA5"/>
<dbReference type="Gene3D" id="2.40.320.10">
    <property type="entry name" value="Hypothetical Protein Pfu-838710-001"/>
    <property type="match status" value="1"/>
</dbReference>
<dbReference type="GO" id="GO:0016592">
    <property type="term" value="C:mediator complex"/>
    <property type="evidence" value="ECO:0007669"/>
    <property type="project" value="InterPro"/>
</dbReference>
<reference evidence="9" key="1">
    <citation type="submission" date="2020-05" db="EMBL/GenBank/DDBJ databases">
        <title>Phylogenomic resolution of chytrid fungi.</title>
        <authorList>
            <person name="Stajich J.E."/>
            <person name="Amses K."/>
            <person name="Simmons R."/>
            <person name="Seto K."/>
            <person name="Myers J."/>
            <person name="Bonds A."/>
            <person name="Quandt C.A."/>
            <person name="Barry K."/>
            <person name="Liu P."/>
            <person name="Grigoriev I."/>
            <person name="Longcore J.E."/>
            <person name="James T.Y."/>
        </authorList>
    </citation>
    <scope>NUCLEOTIDE SEQUENCE</scope>
    <source>
        <strain evidence="9">JEL0513</strain>
    </source>
</reference>
<dbReference type="EMBL" id="JADGJH010003836">
    <property type="protein sequence ID" value="KAJ3088540.1"/>
    <property type="molecule type" value="Genomic_DNA"/>
</dbReference>
<evidence type="ECO:0000256" key="1">
    <source>
        <dbReference type="ARBA" id="ARBA00004123"/>
    </source>
</evidence>
<evidence type="ECO:0000256" key="8">
    <source>
        <dbReference type="RuleBase" id="RU364150"/>
    </source>
</evidence>
<dbReference type="GO" id="GO:0006369">
    <property type="term" value="P:termination of RNA polymerase II transcription"/>
    <property type="evidence" value="ECO:0007669"/>
    <property type="project" value="TreeGrafter"/>
</dbReference>
<evidence type="ECO:0000256" key="2">
    <source>
        <dbReference type="ARBA" id="ARBA00009814"/>
    </source>
</evidence>
<dbReference type="GO" id="GO:0006357">
    <property type="term" value="P:regulation of transcription by RNA polymerase II"/>
    <property type="evidence" value="ECO:0007669"/>
    <property type="project" value="InterPro"/>
</dbReference>
<evidence type="ECO:0000256" key="7">
    <source>
        <dbReference type="ARBA" id="ARBA00032012"/>
    </source>
</evidence>
<accession>A0AAD5SNA5</accession>
<keyword evidence="10" id="KW-1185">Reference proteome</keyword>
<dbReference type="PANTHER" id="PTHR13321">
    <property type="entry name" value="MEDIATOR OF RNA POLYMERASE II TRANSCRIPTION, SUBUNIT 18"/>
    <property type="match status" value="1"/>
</dbReference>
<protein>
    <recommendedName>
        <fullName evidence="3 8">Mediator of RNA polymerase II transcription subunit 18</fullName>
    </recommendedName>
    <alternativeName>
        <fullName evidence="7 8">Mediator complex subunit 18</fullName>
    </alternativeName>
</protein>
<gene>
    <name evidence="8" type="primary">MED18</name>
    <name evidence="9" type="ORF">HK100_008010</name>
</gene>
<name>A0AAD5SNA5_9FUNG</name>
<dbReference type="PANTHER" id="PTHR13321:SF2">
    <property type="entry name" value="MEDIATOR OF RNA POLYMERASE II TRANSCRIPTION SUBUNIT 18"/>
    <property type="match status" value="1"/>
</dbReference>
<proteinExistence type="inferred from homology"/>
<dbReference type="Proteomes" id="UP001211907">
    <property type="component" value="Unassembled WGS sequence"/>
</dbReference>